<keyword evidence="5" id="KW-0804">Transcription</keyword>
<feature type="region of interest" description="Disordered" evidence="7">
    <location>
        <begin position="368"/>
        <end position="392"/>
    </location>
</feature>
<feature type="region of interest" description="Disordered" evidence="7">
    <location>
        <begin position="1"/>
        <end position="26"/>
    </location>
</feature>
<protein>
    <recommendedName>
        <fullName evidence="8">DZF domain-containing protein</fullName>
    </recommendedName>
</protein>
<evidence type="ECO:0000313" key="9">
    <source>
        <dbReference type="EMBL" id="CAH0389843.1"/>
    </source>
</evidence>
<feature type="domain" description="DZF" evidence="8">
    <location>
        <begin position="31"/>
        <end position="382"/>
    </location>
</feature>
<evidence type="ECO:0000256" key="3">
    <source>
        <dbReference type="ARBA" id="ARBA00023125"/>
    </source>
</evidence>
<evidence type="ECO:0000256" key="2">
    <source>
        <dbReference type="ARBA" id="ARBA00023015"/>
    </source>
</evidence>
<dbReference type="SMART" id="SM00572">
    <property type="entry name" value="DZF"/>
    <property type="match status" value="1"/>
</dbReference>
<dbReference type="PROSITE" id="PS50152">
    <property type="entry name" value="25A_SYNTH_3"/>
    <property type="match status" value="1"/>
</dbReference>
<keyword evidence="4" id="KW-0010">Activator</keyword>
<evidence type="ECO:0000256" key="7">
    <source>
        <dbReference type="SAM" id="MobiDB-lite"/>
    </source>
</evidence>
<dbReference type="PANTHER" id="PTHR46447">
    <property type="entry name" value="INTERLEUKIN ENHANCER-BINDING FACTOR"/>
    <property type="match status" value="1"/>
</dbReference>
<dbReference type="GO" id="GO:0071013">
    <property type="term" value="C:catalytic step 2 spliceosome"/>
    <property type="evidence" value="ECO:0007669"/>
    <property type="project" value="TreeGrafter"/>
</dbReference>
<dbReference type="KEGG" id="btab:109034926"/>
<comment type="subcellular location">
    <subcellularLocation>
        <location evidence="1">Nucleus</location>
    </subcellularLocation>
</comment>
<organism evidence="9 10">
    <name type="scientific">Bemisia tabaci</name>
    <name type="common">Sweetpotato whitefly</name>
    <name type="synonym">Aleurodes tabaci</name>
    <dbReference type="NCBI Taxonomy" id="7038"/>
    <lineage>
        <taxon>Eukaryota</taxon>
        <taxon>Metazoa</taxon>
        <taxon>Ecdysozoa</taxon>
        <taxon>Arthropoda</taxon>
        <taxon>Hexapoda</taxon>
        <taxon>Insecta</taxon>
        <taxon>Pterygota</taxon>
        <taxon>Neoptera</taxon>
        <taxon>Paraneoptera</taxon>
        <taxon>Hemiptera</taxon>
        <taxon>Sternorrhyncha</taxon>
        <taxon>Aleyrodoidea</taxon>
        <taxon>Aleyrodidae</taxon>
        <taxon>Aleyrodinae</taxon>
        <taxon>Bemisia</taxon>
    </lineage>
</organism>
<gene>
    <name evidence="9" type="ORF">BEMITA_LOCUS8627</name>
</gene>
<dbReference type="OrthoDB" id="5775647at2759"/>
<dbReference type="InterPro" id="IPR052134">
    <property type="entry name" value="ILF2"/>
</dbReference>
<dbReference type="InterPro" id="IPR006561">
    <property type="entry name" value="DZF_dom"/>
</dbReference>
<evidence type="ECO:0000256" key="6">
    <source>
        <dbReference type="ARBA" id="ARBA00023242"/>
    </source>
</evidence>
<dbReference type="GO" id="GO:0003725">
    <property type="term" value="F:double-stranded RNA binding"/>
    <property type="evidence" value="ECO:0007669"/>
    <property type="project" value="TreeGrafter"/>
</dbReference>
<evidence type="ECO:0000256" key="5">
    <source>
        <dbReference type="ARBA" id="ARBA00023163"/>
    </source>
</evidence>
<dbReference type="InterPro" id="IPR049401">
    <property type="entry name" value="DZF_dom_N"/>
</dbReference>
<feature type="compositionally biased region" description="Basic and acidic residues" evidence="7">
    <location>
        <begin position="368"/>
        <end position="380"/>
    </location>
</feature>
<feature type="compositionally biased region" description="Gly residues" evidence="7">
    <location>
        <begin position="1"/>
        <end position="18"/>
    </location>
</feature>
<dbReference type="Pfam" id="PF07528">
    <property type="entry name" value="DZF_N"/>
    <property type="match status" value="1"/>
</dbReference>
<keyword evidence="10" id="KW-1185">Reference proteome</keyword>
<keyword evidence="6" id="KW-0539">Nucleus</keyword>
<dbReference type="SUPFAM" id="SSF81301">
    <property type="entry name" value="Nucleotidyltransferase"/>
    <property type="match status" value="1"/>
</dbReference>
<dbReference type="Pfam" id="PF20965">
    <property type="entry name" value="DZF_C"/>
    <property type="match status" value="1"/>
</dbReference>
<dbReference type="Proteomes" id="UP001152759">
    <property type="component" value="Chromosome 5"/>
</dbReference>
<dbReference type="Gene3D" id="3.30.460.10">
    <property type="entry name" value="Beta Polymerase, domain 2"/>
    <property type="match status" value="1"/>
</dbReference>
<dbReference type="GO" id="GO:0003677">
    <property type="term" value="F:DNA binding"/>
    <property type="evidence" value="ECO:0007669"/>
    <property type="project" value="UniProtKB-KW"/>
</dbReference>
<dbReference type="EMBL" id="OU963866">
    <property type="protein sequence ID" value="CAH0389843.1"/>
    <property type="molecule type" value="Genomic_DNA"/>
</dbReference>
<keyword evidence="3" id="KW-0238">DNA-binding</keyword>
<evidence type="ECO:0000256" key="1">
    <source>
        <dbReference type="ARBA" id="ARBA00004123"/>
    </source>
</evidence>
<keyword evidence="2" id="KW-0805">Transcription regulation</keyword>
<evidence type="ECO:0000256" key="4">
    <source>
        <dbReference type="ARBA" id="ARBA00023159"/>
    </source>
</evidence>
<dbReference type="InterPro" id="IPR049402">
    <property type="entry name" value="DZF_dom_C"/>
</dbReference>
<evidence type="ECO:0000313" key="10">
    <source>
        <dbReference type="Proteomes" id="UP001152759"/>
    </source>
</evidence>
<dbReference type="Gene3D" id="1.10.1410.40">
    <property type="match status" value="1"/>
</dbReference>
<reference evidence="9" key="1">
    <citation type="submission" date="2021-12" db="EMBL/GenBank/DDBJ databases">
        <authorList>
            <person name="King R."/>
        </authorList>
    </citation>
    <scope>NUCLEOTIDE SEQUENCE</scope>
</reference>
<dbReference type="InterPro" id="IPR043519">
    <property type="entry name" value="NT_sf"/>
</dbReference>
<proteinExistence type="predicted"/>
<dbReference type="PANTHER" id="PTHR46447:SF1">
    <property type="entry name" value="INTERLEUKIN ENHANCER-BINDING FACTOR 2"/>
    <property type="match status" value="1"/>
</dbReference>
<dbReference type="PROSITE" id="PS51703">
    <property type="entry name" value="DZF"/>
    <property type="match status" value="1"/>
</dbReference>
<dbReference type="AlphaFoldDB" id="A0A9P0F6D2"/>
<evidence type="ECO:0000259" key="8">
    <source>
        <dbReference type="PROSITE" id="PS51703"/>
    </source>
</evidence>
<accession>A0A9P0F6D2</accession>
<dbReference type="GO" id="GO:0045893">
    <property type="term" value="P:positive regulation of DNA-templated transcription"/>
    <property type="evidence" value="ECO:0007669"/>
    <property type="project" value="TreeGrafter"/>
</dbReference>
<name>A0A9P0F6D2_BEMTA</name>
<sequence>MARGSRGGRGGMIRGRGGFMPKPKGPMVPKLPFNRLPFDLLLCDRAFPRVTPLPDEEPFTQALTKRANDLTPPAEELAAVTTLVSKVQEVLEKIKTTPPAALETVCQIEDLKQVGSLKKGTILKGHRTGDIVVVLKTLPLSTCIELLGNNVVEMLRTQEPQLLVSLTVTPNKGFEIHTRDAVVRVLIATVSRNLLKLDPKLHLERKVLLCHMAAIGHCRWFEENGQHATVKMLIRLLRDLKNKFQGLEPLHPWVLDLLAHYAIMNNPNRQALPINVAFRRALQLLSAGLLLQGSPGIVDPCETNGFKAINVMNSLTFEHQDSICLTAQTLVRLFDHAGFENILDAKYDLTAETTVWNNIVVNPLEKAYEKPAPKEEKMEAEPSAGQEAMETA</sequence>